<reference evidence="1 2" key="1">
    <citation type="submission" date="2019-12" db="EMBL/GenBank/DDBJ databases">
        <authorList>
            <person name="Kistler A.K."/>
            <person name="Garlena R.A."/>
            <person name="Russell D.A."/>
            <person name="Pope W.H."/>
            <person name="Jacobs-Sera D."/>
            <person name="Hatfull G.F."/>
        </authorList>
    </citation>
    <scope>NUCLEOTIDE SEQUENCE [LARGE SCALE GENOMIC DNA]</scope>
</reference>
<organism evidence="1 2">
    <name type="scientific">Microbacterium phage Terij</name>
    <dbReference type="NCBI Taxonomy" id="2686229"/>
    <lineage>
        <taxon>Viruses</taxon>
        <taxon>Duplodnaviria</taxon>
        <taxon>Heunggongvirae</taxon>
        <taxon>Uroviricota</taxon>
        <taxon>Caudoviricetes</taxon>
        <taxon>Hodgkinviridae</taxon>
        <taxon>Margaeryvirus</taxon>
        <taxon>Margaeryvirus terij</taxon>
    </lineage>
</organism>
<protein>
    <submittedName>
        <fullName evidence="1">Uncharacterized protein</fullName>
    </submittedName>
</protein>
<dbReference type="SUPFAM" id="SSF52540">
    <property type="entry name" value="P-loop containing nucleoside triphosphate hydrolases"/>
    <property type="match status" value="1"/>
</dbReference>
<dbReference type="Pfam" id="PF18751">
    <property type="entry name" value="Ploopntkinase3"/>
    <property type="match status" value="1"/>
</dbReference>
<accession>A0A6B9LCF2</accession>
<dbReference type="Gene3D" id="3.40.50.300">
    <property type="entry name" value="P-loop containing nucleotide triphosphate hydrolases"/>
    <property type="match status" value="1"/>
</dbReference>
<gene>
    <name evidence="1" type="primary">3</name>
    <name evidence="1" type="ORF">SEA_TERIJ_3</name>
</gene>
<sequence>MTDSLYLLGAPGVGKSTAMATWLDSRDMAVAPDPSRVKGKLVGHGLYNVLTGDTQGVYLGRMREDFPGTDGLSMAVAPDARAWAGTLSRRHEGGMNYVVGEGQRLGNPGFLTALAENTWLTIVLLSAHPDALTARRDERGSTQSPSWMQGAATQARNTFQEMTKRGVNQAIEIDTTNLTPDEIAERISRSIP</sequence>
<dbReference type="InterPro" id="IPR027417">
    <property type="entry name" value="P-loop_NTPase"/>
</dbReference>
<dbReference type="InterPro" id="IPR040717">
    <property type="entry name" value="Ploop_nt_kinase3"/>
</dbReference>
<dbReference type="GeneID" id="80004865"/>
<keyword evidence="2" id="KW-1185">Reference proteome</keyword>
<dbReference type="EMBL" id="MN813684">
    <property type="protein sequence ID" value="QHB37138.1"/>
    <property type="molecule type" value="Genomic_DNA"/>
</dbReference>
<dbReference type="Proteomes" id="UP000464752">
    <property type="component" value="Segment"/>
</dbReference>
<name>A0A6B9LCF2_9CAUD</name>
<evidence type="ECO:0000313" key="2">
    <source>
        <dbReference type="Proteomes" id="UP000464752"/>
    </source>
</evidence>
<evidence type="ECO:0000313" key="1">
    <source>
        <dbReference type="EMBL" id="QHB37138.1"/>
    </source>
</evidence>
<dbReference type="RefSeq" id="YP_010751200.1">
    <property type="nucleotide sequence ID" value="NC_073367.1"/>
</dbReference>
<proteinExistence type="predicted"/>
<dbReference type="KEGG" id="vg:80004865"/>